<dbReference type="PROSITE" id="PS50931">
    <property type="entry name" value="HTH_LYSR"/>
    <property type="match status" value="1"/>
</dbReference>
<dbReference type="EMBL" id="FOVR01000026">
    <property type="protein sequence ID" value="SFP17362.1"/>
    <property type="molecule type" value="Genomic_DNA"/>
</dbReference>
<dbReference type="Gene3D" id="3.40.190.290">
    <property type="match status" value="1"/>
</dbReference>
<feature type="domain" description="HTH lysR-type" evidence="5">
    <location>
        <begin position="1"/>
        <end position="59"/>
    </location>
</feature>
<dbReference type="SUPFAM" id="SSF46785">
    <property type="entry name" value="Winged helix' DNA-binding domain"/>
    <property type="match status" value="1"/>
</dbReference>
<dbReference type="FunFam" id="1.10.10.10:FF:000001">
    <property type="entry name" value="LysR family transcriptional regulator"/>
    <property type="match status" value="1"/>
</dbReference>
<evidence type="ECO:0000256" key="1">
    <source>
        <dbReference type="ARBA" id="ARBA00009437"/>
    </source>
</evidence>
<evidence type="ECO:0000313" key="7">
    <source>
        <dbReference type="Proteomes" id="UP000199236"/>
    </source>
</evidence>
<comment type="similarity">
    <text evidence="1">Belongs to the LysR transcriptional regulatory family.</text>
</comment>
<dbReference type="SUPFAM" id="SSF53850">
    <property type="entry name" value="Periplasmic binding protein-like II"/>
    <property type="match status" value="1"/>
</dbReference>
<evidence type="ECO:0000256" key="2">
    <source>
        <dbReference type="ARBA" id="ARBA00023015"/>
    </source>
</evidence>
<evidence type="ECO:0000313" key="6">
    <source>
        <dbReference type="EMBL" id="SFP17362.1"/>
    </source>
</evidence>
<keyword evidence="7" id="KW-1185">Reference proteome</keyword>
<name>A0A1I5N6Y4_9HYPH</name>
<dbReference type="AlphaFoldDB" id="A0A1I5N6Y4"/>
<dbReference type="PANTHER" id="PTHR30537">
    <property type="entry name" value="HTH-TYPE TRANSCRIPTIONAL REGULATOR"/>
    <property type="match status" value="1"/>
</dbReference>
<dbReference type="InterPro" id="IPR036388">
    <property type="entry name" value="WH-like_DNA-bd_sf"/>
</dbReference>
<keyword evidence="2" id="KW-0805">Transcription regulation</keyword>
<dbReference type="GO" id="GO:0006351">
    <property type="term" value="P:DNA-templated transcription"/>
    <property type="evidence" value="ECO:0007669"/>
    <property type="project" value="TreeGrafter"/>
</dbReference>
<dbReference type="PRINTS" id="PR00039">
    <property type="entry name" value="HTHLYSR"/>
</dbReference>
<dbReference type="InterPro" id="IPR000847">
    <property type="entry name" value="LysR_HTH_N"/>
</dbReference>
<reference evidence="6 7" key="1">
    <citation type="submission" date="2016-10" db="EMBL/GenBank/DDBJ databases">
        <authorList>
            <person name="de Groot N.N."/>
        </authorList>
    </citation>
    <scope>NUCLEOTIDE SEQUENCE [LARGE SCALE GENOMIC DNA]</scope>
    <source>
        <strain evidence="6 7">CGMCC 1.9157</strain>
    </source>
</reference>
<dbReference type="PANTHER" id="PTHR30537:SF1">
    <property type="entry name" value="HTH-TYPE TRANSCRIPTIONAL REGULATOR PGRR"/>
    <property type="match status" value="1"/>
</dbReference>
<dbReference type="STRING" id="655353.SAMN04488056_12616"/>
<dbReference type="InterPro" id="IPR036390">
    <property type="entry name" value="WH_DNA-bd_sf"/>
</dbReference>
<accession>A0A1I5N6Y4</accession>
<keyword evidence="3 6" id="KW-0238">DNA-binding</keyword>
<dbReference type="GO" id="GO:0003700">
    <property type="term" value="F:DNA-binding transcription factor activity"/>
    <property type="evidence" value="ECO:0007669"/>
    <property type="project" value="InterPro"/>
</dbReference>
<evidence type="ECO:0000256" key="4">
    <source>
        <dbReference type="ARBA" id="ARBA00023163"/>
    </source>
</evidence>
<evidence type="ECO:0000259" key="5">
    <source>
        <dbReference type="PROSITE" id="PS50931"/>
    </source>
</evidence>
<dbReference type="Proteomes" id="UP000199236">
    <property type="component" value="Unassembled WGS sequence"/>
</dbReference>
<gene>
    <name evidence="6" type="ORF">SAMN04488056_12616</name>
</gene>
<dbReference type="OrthoDB" id="9813056at2"/>
<dbReference type="Pfam" id="PF00126">
    <property type="entry name" value="HTH_1"/>
    <property type="match status" value="1"/>
</dbReference>
<dbReference type="InterPro" id="IPR058163">
    <property type="entry name" value="LysR-type_TF_proteobact-type"/>
</dbReference>
<dbReference type="Pfam" id="PF03466">
    <property type="entry name" value="LysR_substrate"/>
    <property type="match status" value="1"/>
</dbReference>
<dbReference type="CDD" id="cd08474">
    <property type="entry name" value="PBP2_CrgA_like_5"/>
    <property type="match status" value="1"/>
</dbReference>
<protein>
    <submittedName>
        <fullName evidence="6">DNA-binding transcriptional regulator, LysR family</fullName>
    </submittedName>
</protein>
<sequence>MEPLNDLSSFAVVAEELNFRRAAARLNVSPSALSQTIRKLEERLGIRLLMRTTRSVALTPAGERLSAAVTDGLSIIRQEIGAMSAQSDAPAGHIRVNASEYAALRILEPALRDFLPDYPKISVEVVIDNGFVDIVAQKFDLGIRAGESVERDMISFAVRPEEPIRIVGSPEYFAQHARPEHPNDLLQHHCINMRFSGSGELFPWEFEKDGNAFRVRVPSRFIVSGAQIAKNATITGMGLCYMPQDLVEKDLAEGKLISVLDEWTVPLAEHHVYYPSRSYQTTALSLFLKHLRAWGKEQFRSL</sequence>
<proteinExistence type="inferred from homology"/>
<dbReference type="InterPro" id="IPR005119">
    <property type="entry name" value="LysR_subst-bd"/>
</dbReference>
<dbReference type="Gene3D" id="1.10.10.10">
    <property type="entry name" value="Winged helix-like DNA-binding domain superfamily/Winged helix DNA-binding domain"/>
    <property type="match status" value="1"/>
</dbReference>
<keyword evidence="4" id="KW-0804">Transcription</keyword>
<organism evidence="6 7">
    <name type="scientific">Cohaesibacter marisflavi</name>
    <dbReference type="NCBI Taxonomy" id="655353"/>
    <lineage>
        <taxon>Bacteria</taxon>
        <taxon>Pseudomonadati</taxon>
        <taxon>Pseudomonadota</taxon>
        <taxon>Alphaproteobacteria</taxon>
        <taxon>Hyphomicrobiales</taxon>
        <taxon>Cohaesibacteraceae</taxon>
    </lineage>
</organism>
<dbReference type="RefSeq" id="WP_090075691.1">
    <property type="nucleotide sequence ID" value="NZ_FOVR01000026.1"/>
</dbReference>
<evidence type="ECO:0000256" key="3">
    <source>
        <dbReference type="ARBA" id="ARBA00023125"/>
    </source>
</evidence>
<dbReference type="GO" id="GO:0043565">
    <property type="term" value="F:sequence-specific DNA binding"/>
    <property type="evidence" value="ECO:0007669"/>
    <property type="project" value="TreeGrafter"/>
</dbReference>